<proteinExistence type="predicted"/>
<organism evidence="2 3">
    <name type="scientific">Arachis hypogaea</name>
    <name type="common">Peanut</name>
    <dbReference type="NCBI Taxonomy" id="3818"/>
    <lineage>
        <taxon>Eukaryota</taxon>
        <taxon>Viridiplantae</taxon>
        <taxon>Streptophyta</taxon>
        <taxon>Embryophyta</taxon>
        <taxon>Tracheophyta</taxon>
        <taxon>Spermatophyta</taxon>
        <taxon>Magnoliopsida</taxon>
        <taxon>eudicotyledons</taxon>
        <taxon>Gunneridae</taxon>
        <taxon>Pentapetalae</taxon>
        <taxon>rosids</taxon>
        <taxon>fabids</taxon>
        <taxon>Fabales</taxon>
        <taxon>Fabaceae</taxon>
        <taxon>Papilionoideae</taxon>
        <taxon>50 kb inversion clade</taxon>
        <taxon>dalbergioids sensu lato</taxon>
        <taxon>Dalbergieae</taxon>
        <taxon>Pterocarpus clade</taxon>
        <taxon>Arachis</taxon>
    </lineage>
</organism>
<evidence type="ECO:0000313" key="2">
    <source>
        <dbReference type="EMBL" id="RYR10289.1"/>
    </source>
</evidence>
<evidence type="ECO:0000313" key="3">
    <source>
        <dbReference type="Proteomes" id="UP000289738"/>
    </source>
</evidence>
<gene>
    <name evidence="2" type="ORF">Ahy_B05g078765</name>
</gene>
<dbReference type="EMBL" id="SDMP01000015">
    <property type="protein sequence ID" value="RYR10289.1"/>
    <property type="molecule type" value="Genomic_DNA"/>
</dbReference>
<evidence type="ECO:0000256" key="1">
    <source>
        <dbReference type="SAM" id="MobiDB-lite"/>
    </source>
</evidence>
<keyword evidence="3" id="KW-1185">Reference proteome</keyword>
<feature type="region of interest" description="Disordered" evidence="1">
    <location>
        <begin position="98"/>
        <end position="140"/>
    </location>
</feature>
<accession>A0A444Z7Z4</accession>
<feature type="compositionally biased region" description="Acidic residues" evidence="1">
    <location>
        <begin position="53"/>
        <end position="63"/>
    </location>
</feature>
<feature type="compositionally biased region" description="Basic and acidic residues" evidence="1">
    <location>
        <begin position="107"/>
        <end position="118"/>
    </location>
</feature>
<reference evidence="2 3" key="1">
    <citation type="submission" date="2019-01" db="EMBL/GenBank/DDBJ databases">
        <title>Sequencing of cultivated peanut Arachis hypogaea provides insights into genome evolution and oil improvement.</title>
        <authorList>
            <person name="Chen X."/>
        </authorList>
    </citation>
    <scope>NUCLEOTIDE SEQUENCE [LARGE SCALE GENOMIC DNA]</scope>
    <source>
        <strain evidence="3">cv. Fuhuasheng</strain>
        <tissue evidence="2">Leaves</tissue>
    </source>
</reference>
<dbReference type="Proteomes" id="UP000289738">
    <property type="component" value="Chromosome B05"/>
</dbReference>
<dbReference type="AlphaFoldDB" id="A0A444Z7Z4"/>
<comment type="caution">
    <text evidence="2">The sequence shown here is derived from an EMBL/GenBank/DDBJ whole genome shotgun (WGS) entry which is preliminary data.</text>
</comment>
<protein>
    <submittedName>
        <fullName evidence="2">Uncharacterized protein</fullName>
    </submittedName>
</protein>
<sequence>MIIYFHLAKNKDKKEEENPGLPWVSNWNREQLVARMIAEIDGHMKPSALSESDPSETEVDFFSESELKEDSKEPRRKYPKRTAKKVFFPNDYLLSKKRKQILEDSSSESKSESNDKMQSKKRKHIIEDSSSEEEIHSYDG</sequence>
<feature type="region of interest" description="Disordered" evidence="1">
    <location>
        <begin position="44"/>
        <end position="82"/>
    </location>
</feature>
<name>A0A444Z7Z4_ARAHY</name>